<evidence type="ECO:0000313" key="2">
    <source>
        <dbReference type="EMBL" id="KAF2170422.1"/>
    </source>
</evidence>
<evidence type="ECO:0008006" key="4">
    <source>
        <dbReference type="Google" id="ProtNLM"/>
    </source>
</evidence>
<dbReference type="OrthoDB" id="5520611at2759"/>
<dbReference type="EMBL" id="ML993585">
    <property type="protein sequence ID" value="KAF2170422.1"/>
    <property type="molecule type" value="Genomic_DNA"/>
</dbReference>
<keyword evidence="1" id="KW-0472">Membrane</keyword>
<dbReference type="PANTHER" id="PTHR28060:SF1">
    <property type="entry name" value="ATP SYNTHASE SUBUNIT J, MITOCHONDRIAL"/>
    <property type="match status" value="1"/>
</dbReference>
<sequence length="63" mass="6839">MANGGSLLGKKFPAPIARTMWPFYTAGVIIAYGISSFATVLANTDEYKNDPRNPNAKKPAEKH</sequence>
<organism evidence="2 3">
    <name type="scientific">Zasmidium cellare ATCC 36951</name>
    <dbReference type="NCBI Taxonomy" id="1080233"/>
    <lineage>
        <taxon>Eukaryota</taxon>
        <taxon>Fungi</taxon>
        <taxon>Dikarya</taxon>
        <taxon>Ascomycota</taxon>
        <taxon>Pezizomycotina</taxon>
        <taxon>Dothideomycetes</taxon>
        <taxon>Dothideomycetidae</taxon>
        <taxon>Mycosphaerellales</taxon>
        <taxon>Mycosphaerellaceae</taxon>
        <taxon>Zasmidium</taxon>
    </lineage>
</organism>
<dbReference type="PANTHER" id="PTHR28060">
    <property type="entry name" value="ATP SYNTHASE SUBUNIT J, MITOCHONDRIAL"/>
    <property type="match status" value="1"/>
</dbReference>
<dbReference type="InterPro" id="IPR006995">
    <property type="entry name" value="ATP_synth_F0_jsu"/>
</dbReference>
<dbReference type="GO" id="GO:0046933">
    <property type="term" value="F:proton-transporting ATP synthase activity, rotational mechanism"/>
    <property type="evidence" value="ECO:0007669"/>
    <property type="project" value="TreeGrafter"/>
</dbReference>
<protein>
    <recommendedName>
        <fullName evidence="4">Mitochondrial F1F0 ATP synthase subunit Atp18</fullName>
    </recommendedName>
</protein>
<gene>
    <name evidence="2" type="ORF">M409DRAFT_19243</name>
</gene>
<dbReference type="GeneID" id="54558116"/>
<keyword evidence="1" id="KW-1133">Transmembrane helix</keyword>
<dbReference type="Pfam" id="PF04911">
    <property type="entry name" value="ATP-synt_J"/>
    <property type="match status" value="1"/>
</dbReference>
<reference evidence="2" key="1">
    <citation type="journal article" date="2020" name="Stud. Mycol.">
        <title>101 Dothideomycetes genomes: a test case for predicting lifestyles and emergence of pathogens.</title>
        <authorList>
            <person name="Haridas S."/>
            <person name="Albert R."/>
            <person name="Binder M."/>
            <person name="Bloem J."/>
            <person name="Labutti K."/>
            <person name="Salamov A."/>
            <person name="Andreopoulos B."/>
            <person name="Baker S."/>
            <person name="Barry K."/>
            <person name="Bills G."/>
            <person name="Bluhm B."/>
            <person name="Cannon C."/>
            <person name="Castanera R."/>
            <person name="Culley D."/>
            <person name="Daum C."/>
            <person name="Ezra D."/>
            <person name="Gonzalez J."/>
            <person name="Henrissat B."/>
            <person name="Kuo A."/>
            <person name="Liang C."/>
            <person name="Lipzen A."/>
            <person name="Lutzoni F."/>
            <person name="Magnuson J."/>
            <person name="Mondo S."/>
            <person name="Nolan M."/>
            <person name="Ohm R."/>
            <person name="Pangilinan J."/>
            <person name="Park H.-J."/>
            <person name="Ramirez L."/>
            <person name="Alfaro M."/>
            <person name="Sun H."/>
            <person name="Tritt A."/>
            <person name="Yoshinaga Y."/>
            <person name="Zwiers L.-H."/>
            <person name="Turgeon B."/>
            <person name="Goodwin S."/>
            <person name="Spatafora J."/>
            <person name="Crous P."/>
            <person name="Grigoriev I."/>
        </authorList>
    </citation>
    <scope>NUCLEOTIDE SEQUENCE</scope>
    <source>
        <strain evidence="2">ATCC 36951</strain>
    </source>
</reference>
<evidence type="ECO:0000256" key="1">
    <source>
        <dbReference type="SAM" id="Phobius"/>
    </source>
</evidence>
<name>A0A6A6CX50_ZASCE</name>
<dbReference type="AlphaFoldDB" id="A0A6A6CX50"/>
<keyword evidence="3" id="KW-1185">Reference proteome</keyword>
<dbReference type="GO" id="GO:0045259">
    <property type="term" value="C:proton-transporting ATP synthase complex"/>
    <property type="evidence" value="ECO:0007669"/>
    <property type="project" value="InterPro"/>
</dbReference>
<dbReference type="Proteomes" id="UP000799537">
    <property type="component" value="Unassembled WGS sequence"/>
</dbReference>
<evidence type="ECO:0000313" key="3">
    <source>
        <dbReference type="Proteomes" id="UP000799537"/>
    </source>
</evidence>
<keyword evidence="1" id="KW-0812">Transmembrane</keyword>
<proteinExistence type="predicted"/>
<accession>A0A6A6CX50</accession>
<dbReference type="RefSeq" id="XP_033671311.1">
    <property type="nucleotide sequence ID" value="XM_033804844.1"/>
</dbReference>
<feature type="transmembrane region" description="Helical" evidence="1">
    <location>
        <begin position="20"/>
        <end position="42"/>
    </location>
</feature>